<dbReference type="RefSeq" id="WP_369596486.1">
    <property type="nucleotide sequence ID" value="NZ_FNHU01000019.1"/>
</dbReference>
<reference evidence="1 2" key="1">
    <citation type="submission" date="2016-10" db="EMBL/GenBank/DDBJ databases">
        <authorList>
            <person name="de Groot N.N."/>
        </authorList>
    </citation>
    <scope>NUCLEOTIDE SEQUENCE [LARGE SCALE GENOMIC DNA]</scope>
    <source>
        <strain evidence="1 2">KPR-7B</strain>
    </source>
</reference>
<accession>A0A1G9ZSD8</accession>
<sequence>MSVLAPINLLTGPKALLIYTGRKDGLGNRVRALLSAKVLAEREGRELFYVWGTDRYFGPAMDELWHFDVGRRVPRWVSRLVTPVHRFYGPGSASITERMRAERLWQIRSGGLPVTWDDDMRSWTEDFRDLVPVAEIADRVERVFAESLRGRRYVGVQVRSHAVSHVKTLESSPVDWFEQRMRAVREQYPDALFYLSCDTADAQARIMNRFDGCVALTDKGGYNTTAGVRSAIVDLYLLASSQHLIAPAYSSFPEMAVYLADHAMPFERPGQPLQEQLRLDAGLVEDPLKPALRR</sequence>
<protein>
    <submittedName>
        <fullName evidence="1">Uncharacterized protein</fullName>
    </submittedName>
</protein>
<evidence type="ECO:0000313" key="2">
    <source>
        <dbReference type="Proteomes" id="UP000199671"/>
    </source>
</evidence>
<proteinExistence type="predicted"/>
<dbReference type="Proteomes" id="UP000199671">
    <property type="component" value="Unassembled WGS sequence"/>
</dbReference>
<organism evidence="1 2">
    <name type="scientific">Actinomyces ruminicola</name>
    <dbReference type="NCBI Taxonomy" id="332524"/>
    <lineage>
        <taxon>Bacteria</taxon>
        <taxon>Bacillati</taxon>
        <taxon>Actinomycetota</taxon>
        <taxon>Actinomycetes</taxon>
        <taxon>Actinomycetales</taxon>
        <taxon>Actinomycetaceae</taxon>
        <taxon>Actinomyces</taxon>
    </lineage>
</organism>
<dbReference type="Gene3D" id="3.40.50.11350">
    <property type="match status" value="1"/>
</dbReference>
<name>A0A1G9ZSD8_9ACTO</name>
<evidence type="ECO:0000313" key="1">
    <source>
        <dbReference type="EMBL" id="SDN23841.1"/>
    </source>
</evidence>
<dbReference type="AlphaFoldDB" id="A0A1G9ZSD8"/>
<dbReference type="EMBL" id="FNHU01000019">
    <property type="protein sequence ID" value="SDN23841.1"/>
    <property type="molecule type" value="Genomic_DNA"/>
</dbReference>
<gene>
    <name evidence="1" type="ORF">SAMN04487766_11928</name>
</gene>